<dbReference type="Proteomes" id="UP000051660">
    <property type="component" value="Unassembled WGS sequence"/>
</dbReference>
<dbReference type="EMBL" id="LLYB01000072">
    <property type="protein sequence ID" value="KRR22647.1"/>
    <property type="molecule type" value="Genomic_DNA"/>
</dbReference>
<keyword evidence="1" id="KW-0732">Signal</keyword>
<protein>
    <submittedName>
        <fullName evidence="2">Uncharacterized protein</fullName>
    </submittedName>
</protein>
<reference evidence="2 3" key="1">
    <citation type="submission" date="2014-03" db="EMBL/GenBank/DDBJ databases">
        <title>Bradyrhizobium valentinum sp. nov., isolated from effective nodules of Lupinus mariae-josephae, a lupine endemic of basic-lime soils in Eastern Spain.</title>
        <authorList>
            <person name="Duran D."/>
            <person name="Rey L."/>
            <person name="Navarro A."/>
            <person name="Busquets A."/>
            <person name="Imperial J."/>
            <person name="Ruiz-Argueso T."/>
        </authorList>
    </citation>
    <scope>NUCLEOTIDE SEQUENCE [LARGE SCALE GENOMIC DNA]</scope>
    <source>
        <strain evidence="2 3">CCBAU 23086</strain>
    </source>
</reference>
<evidence type="ECO:0000256" key="1">
    <source>
        <dbReference type="SAM" id="SignalP"/>
    </source>
</evidence>
<feature type="signal peptide" evidence="1">
    <location>
        <begin position="1"/>
        <end position="42"/>
    </location>
</feature>
<organism evidence="2 3">
    <name type="scientific">Bradyrhizobium lablabi</name>
    <dbReference type="NCBI Taxonomy" id="722472"/>
    <lineage>
        <taxon>Bacteria</taxon>
        <taxon>Pseudomonadati</taxon>
        <taxon>Pseudomonadota</taxon>
        <taxon>Alphaproteobacteria</taxon>
        <taxon>Hyphomicrobiales</taxon>
        <taxon>Nitrobacteraceae</taxon>
        <taxon>Bradyrhizobium</taxon>
    </lineage>
</organism>
<feature type="chain" id="PRO_5006444425" evidence="1">
    <location>
        <begin position="43"/>
        <end position="161"/>
    </location>
</feature>
<name>A0A0R3MRB2_9BRAD</name>
<accession>A0A0R3MRB2</accession>
<proteinExistence type="predicted"/>
<dbReference type="RefSeq" id="WP_156435168.1">
    <property type="nucleotide sequence ID" value="NZ_LLYB01000072.1"/>
</dbReference>
<dbReference type="OrthoDB" id="5503043at2"/>
<dbReference type="AlphaFoldDB" id="A0A0R3MRB2"/>
<evidence type="ECO:0000313" key="3">
    <source>
        <dbReference type="Proteomes" id="UP000051660"/>
    </source>
</evidence>
<evidence type="ECO:0000313" key="2">
    <source>
        <dbReference type="EMBL" id="KRR22647.1"/>
    </source>
</evidence>
<comment type="caution">
    <text evidence="2">The sequence shown here is derived from an EMBL/GenBank/DDBJ whole genome shotgun (WGS) entry which is preliminary data.</text>
</comment>
<gene>
    <name evidence="2" type="ORF">CQ14_31055</name>
</gene>
<sequence length="161" mass="16931">MTAACAAFKGYQKGERRMARFNALMVAASAACLAASCLSALAAESTVKKSAPARVEATTDAKIKKITLTPKAAERLGILIDEVRTDPSGRRIVPYASVLYDLTGKTWVYISADPLTFVRGAVEIDTIKGDNVYLSDGPPAGTKVLAAGVPQVFGTEVKVGH</sequence>